<evidence type="ECO:0000256" key="2">
    <source>
        <dbReference type="ARBA" id="ARBA00022837"/>
    </source>
</evidence>
<feature type="domain" description="EF-hand" evidence="3">
    <location>
        <begin position="58"/>
        <end position="93"/>
    </location>
</feature>
<dbReference type="InterPro" id="IPR002048">
    <property type="entry name" value="EF_hand_dom"/>
</dbReference>
<dbReference type="Pfam" id="PF13499">
    <property type="entry name" value="EF-hand_7"/>
    <property type="match status" value="2"/>
</dbReference>
<dbReference type="RefSeq" id="XP_050511012.1">
    <property type="nucleotide sequence ID" value="XM_050655055.1"/>
</dbReference>
<dbReference type="InterPro" id="IPR050230">
    <property type="entry name" value="CALM/Myosin/TropC-like"/>
</dbReference>
<keyword evidence="1" id="KW-0677">Repeat</keyword>
<dbReference type="InterPro" id="IPR011992">
    <property type="entry name" value="EF-hand-dom_pair"/>
</dbReference>
<protein>
    <recommendedName>
        <fullName evidence="3">EF-hand domain-containing protein</fullName>
    </recommendedName>
</protein>
<evidence type="ECO:0000313" key="5">
    <source>
        <dbReference type="Proteomes" id="UP001652700"/>
    </source>
</evidence>
<evidence type="ECO:0000313" key="4">
    <source>
        <dbReference type="EnsemblMetazoa" id="XP_050511012.1"/>
    </source>
</evidence>
<evidence type="ECO:0000256" key="1">
    <source>
        <dbReference type="ARBA" id="ARBA00022737"/>
    </source>
</evidence>
<dbReference type="InterPro" id="IPR018247">
    <property type="entry name" value="EF_Hand_1_Ca_BS"/>
</dbReference>
<dbReference type="Proteomes" id="UP001652700">
    <property type="component" value="Unplaced"/>
</dbReference>
<proteinExistence type="predicted"/>
<sequence length="130" mass="14973">MKIKISIKELGHLMKRIDMPMSKQELQAVFDEVDLDKNGEIDLGEFLIMMKKYEFNMAKEDEMRRMFNVFDVRGQGQITAADLKEALSKVGEPATDAEVEEMMVEAGVEPDGYISFYHFKELCERLGLVE</sequence>
<dbReference type="EnsemblMetazoa" id="XM_050655055.1">
    <property type="protein sequence ID" value="XP_050511012.1"/>
    <property type="gene ID" value="LOC126887487"/>
</dbReference>
<dbReference type="PROSITE" id="PS50222">
    <property type="entry name" value="EF_HAND_2"/>
    <property type="match status" value="2"/>
</dbReference>
<evidence type="ECO:0000259" key="3">
    <source>
        <dbReference type="PROSITE" id="PS50222"/>
    </source>
</evidence>
<reference evidence="4" key="1">
    <citation type="submission" date="2025-05" db="UniProtKB">
        <authorList>
            <consortium name="EnsemblMetazoa"/>
        </authorList>
    </citation>
    <scope>IDENTIFICATION</scope>
</reference>
<accession>A0ABM5KLD8</accession>
<dbReference type="PROSITE" id="PS00018">
    <property type="entry name" value="EF_HAND_1"/>
    <property type="match status" value="1"/>
</dbReference>
<dbReference type="Gene3D" id="1.10.238.10">
    <property type="entry name" value="EF-hand"/>
    <property type="match status" value="2"/>
</dbReference>
<dbReference type="SMART" id="SM00054">
    <property type="entry name" value="EFh"/>
    <property type="match status" value="3"/>
</dbReference>
<dbReference type="CDD" id="cd00051">
    <property type="entry name" value="EFh"/>
    <property type="match status" value="1"/>
</dbReference>
<keyword evidence="2" id="KW-0106">Calcium</keyword>
<dbReference type="GeneID" id="126887487"/>
<feature type="domain" description="EF-hand" evidence="3">
    <location>
        <begin position="21"/>
        <end position="56"/>
    </location>
</feature>
<name>A0ABM5KLD8_DIAVI</name>
<keyword evidence="5" id="KW-1185">Reference proteome</keyword>
<dbReference type="PANTHER" id="PTHR23048:SF0">
    <property type="entry name" value="CALMODULIN LIKE 3"/>
    <property type="match status" value="1"/>
</dbReference>
<dbReference type="SUPFAM" id="SSF47473">
    <property type="entry name" value="EF-hand"/>
    <property type="match status" value="1"/>
</dbReference>
<dbReference type="PANTHER" id="PTHR23048">
    <property type="entry name" value="MYOSIN LIGHT CHAIN 1, 3"/>
    <property type="match status" value="1"/>
</dbReference>
<organism evidence="4 5">
    <name type="scientific">Diabrotica virgifera virgifera</name>
    <name type="common">western corn rootworm</name>
    <dbReference type="NCBI Taxonomy" id="50390"/>
    <lineage>
        <taxon>Eukaryota</taxon>
        <taxon>Metazoa</taxon>
        <taxon>Ecdysozoa</taxon>
        <taxon>Arthropoda</taxon>
        <taxon>Hexapoda</taxon>
        <taxon>Insecta</taxon>
        <taxon>Pterygota</taxon>
        <taxon>Neoptera</taxon>
        <taxon>Endopterygota</taxon>
        <taxon>Coleoptera</taxon>
        <taxon>Polyphaga</taxon>
        <taxon>Cucujiformia</taxon>
        <taxon>Chrysomeloidea</taxon>
        <taxon>Chrysomelidae</taxon>
        <taxon>Galerucinae</taxon>
        <taxon>Diabroticina</taxon>
        <taxon>Diabroticites</taxon>
        <taxon>Diabrotica</taxon>
    </lineage>
</organism>